<accession>A0ABT8Q8B6</accession>
<organism evidence="1 2">
    <name type="scientific">Stenotrophomonas indicatrix</name>
    <dbReference type="NCBI Taxonomy" id="2045451"/>
    <lineage>
        <taxon>Bacteria</taxon>
        <taxon>Pseudomonadati</taxon>
        <taxon>Pseudomonadota</taxon>
        <taxon>Gammaproteobacteria</taxon>
        <taxon>Lysobacterales</taxon>
        <taxon>Lysobacteraceae</taxon>
        <taxon>Stenotrophomonas</taxon>
    </lineage>
</organism>
<protein>
    <submittedName>
        <fullName evidence="1">Uncharacterized protein</fullName>
    </submittedName>
</protein>
<sequence>MGSDVIDGDGACFSTDRFMAVFQGWIPLLRCMMTSAIADE</sequence>
<dbReference type="RefSeq" id="WP_258954267.1">
    <property type="nucleotide sequence ID" value="NZ_CP124546.1"/>
</dbReference>
<dbReference type="Proteomes" id="UP001174315">
    <property type="component" value="Unassembled WGS sequence"/>
</dbReference>
<name>A0ABT8Q8B6_9GAMM</name>
<evidence type="ECO:0000313" key="2">
    <source>
        <dbReference type="Proteomes" id="UP001174315"/>
    </source>
</evidence>
<comment type="caution">
    <text evidence="1">The sequence shown here is derived from an EMBL/GenBank/DDBJ whole genome shotgun (WGS) entry which is preliminary data.</text>
</comment>
<dbReference type="EMBL" id="JAUKNN010000001">
    <property type="protein sequence ID" value="MDN8667786.1"/>
    <property type="molecule type" value="Genomic_DNA"/>
</dbReference>
<gene>
    <name evidence="1" type="ORF">Q0S36_00370</name>
</gene>
<reference evidence="1" key="1">
    <citation type="submission" date="2023-07" db="EMBL/GenBank/DDBJ databases">
        <title>Stenotrophomonas isolates from soil.</title>
        <authorList>
            <person name="Sharma V."/>
            <person name="Zur-Pinska J."/>
            <person name="Hay A.G."/>
        </authorList>
    </citation>
    <scope>NUCLEOTIDE SEQUENCE</scope>
    <source>
        <strain evidence="1">C2</strain>
    </source>
</reference>
<evidence type="ECO:0000313" key="1">
    <source>
        <dbReference type="EMBL" id="MDN8667786.1"/>
    </source>
</evidence>
<keyword evidence="2" id="KW-1185">Reference proteome</keyword>
<proteinExistence type="predicted"/>